<dbReference type="AlphaFoldDB" id="A0A518BIY5"/>
<organism evidence="2 3">
    <name type="scientific">Engelhardtia mirabilis</name>
    <dbReference type="NCBI Taxonomy" id="2528011"/>
    <lineage>
        <taxon>Bacteria</taxon>
        <taxon>Pseudomonadati</taxon>
        <taxon>Planctomycetota</taxon>
        <taxon>Planctomycetia</taxon>
        <taxon>Planctomycetia incertae sedis</taxon>
        <taxon>Engelhardtia</taxon>
    </lineage>
</organism>
<dbReference type="KEGG" id="pbap:Pla133_20000"/>
<name>A0A518BIY5_9BACT</name>
<dbReference type="Proteomes" id="UP000316921">
    <property type="component" value="Chromosome"/>
</dbReference>
<protein>
    <recommendedName>
        <fullName evidence="1">AbiEi antitoxin N-terminal domain-containing protein</fullName>
    </recommendedName>
</protein>
<dbReference type="RefSeq" id="WP_145064724.1">
    <property type="nucleotide sequence ID" value="NZ_CP036287.1"/>
</dbReference>
<evidence type="ECO:0000313" key="3">
    <source>
        <dbReference type="Proteomes" id="UP000316921"/>
    </source>
</evidence>
<accession>A0A518BIY5</accession>
<keyword evidence="3" id="KW-1185">Reference proteome</keyword>
<sequence length="202" mass="22103">MNYRDTQQARRALASTAADQGGYFTAKQATAAGYSRQHVSYHVAAGNFERVGRGLFRLPTIPLDSHDDLIQLSLWSRGRDDLPQAVVSHESALSLHELSQILPGKVHLTVPTSFRKQPPSNCVLHRGVVGSDDRSQWTGFAVTTPLRTLVDIARTREISSAQLGLAVEDALDRGLVRRRAIRAVVAGSADLERLEEALIAID</sequence>
<dbReference type="EMBL" id="CP036287">
    <property type="protein sequence ID" value="QDU66924.1"/>
    <property type="molecule type" value="Genomic_DNA"/>
</dbReference>
<reference evidence="2 3" key="1">
    <citation type="submission" date="2019-02" db="EMBL/GenBank/DDBJ databases">
        <title>Deep-cultivation of Planctomycetes and their phenomic and genomic characterization uncovers novel biology.</title>
        <authorList>
            <person name="Wiegand S."/>
            <person name="Jogler M."/>
            <person name="Boedeker C."/>
            <person name="Pinto D."/>
            <person name="Vollmers J."/>
            <person name="Rivas-Marin E."/>
            <person name="Kohn T."/>
            <person name="Peeters S.H."/>
            <person name="Heuer A."/>
            <person name="Rast P."/>
            <person name="Oberbeckmann S."/>
            <person name="Bunk B."/>
            <person name="Jeske O."/>
            <person name="Meyerdierks A."/>
            <person name="Storesund J.E."/>
            <person name="Kallscheuer N."/>
            <person name="Luecker S."/>
            <person name="Lage O.M."/>
            <person name="Pohl T."/>
            <person name="Merkel B.J."/>
            <person name="Hornburger P."/>
            <person name="Mueller R.-W."/>
            <person name="Bruemmer F."/>
            <person name="Labrenz M."/>
            <person name="Spormann A.M."/>
            <person name="Op den Camp H."/>
            <person name="Overmann J."/>
            <person name="Amann R."/>
            <person name="Jetten M.S.M."/>
            <person name="Mascher T."/>
            <person name="Medema M.H."/>
            <person name="Devos D.P."/>
            <person name="Kaster A.-K."/>
            <person name="Ovreas L."/>
            <person name="Rohde M."/>
            <person name="Galperin M.Y."/>
            <person name="Jogler C."/>
        </authorList>
    </citation>
    <scope>NUCLEOTIDE SEQUENCE [LARGE SCALE GENOMIC DNA]</scope>
    <source>
        <strain evidence="2 3">Pla133</strain>
    </source>
</reference>
<evidence type="ECO:0000313" key="2">
    <source>
        <dbReference type="EMBL" id="QDU66924.1"/>
    </source>
</evidence>
<proteinExistence type="predicted"/>
<dbReference type="Pfam" id="PF13338">
    <property type="entry name" value="AbiEi_4"/>
    <property type="match status" value="1"/>
</dbReference>
<dbReference type="InterPro" id="IPR025159">
    <property type="entry name" value="AbiEi_N"/>
</dbReference>
<evidence type="ECO:0000259" key="1">
    <source>
        <dbReference type="Pfam" id="PF13338"/>
    </source>
</evidence>
<gene>
    <name evidence="2" type="ORF">Pla133_20000</name>
</gene>
<feature type="domain" description="AbiEi antitoxin N-terminal" evidence="1">
    <location>
        <begin position="12"/>
        <end position="59"/>
    </location>
</feature>